<reference evidence="2 3" key="1">
    <citation type="submission" date="2020-08" db="EMBL/GenBank/DDBJ databases">
        <title>Whole genome shotgun sequence of Actinoplanes ianthinogenes NBRC 13996.</title>
        <authorList>
            <person name="Komaki H."/>
            <person name="Tamura T."/>
        </authorList>
    </citation>
    <scope>NUCLEOTIDE SEQUENCE [LARGE SCALE GENOMIC DNA]</scope>
    <source>
        <strain evidence="2 3">NBRC 13996</strain>
    </source>
</reference>
<protein>
    <recommendedName>
        <fullName evidence="4">Adhesin domain-containing protein</fullName>
    </recommendedName>
</protein>
<feature type="region of interest" description="Disordered" evidence="1">
    <location>
        <begin position="293"/>
        <end position="324"/>
    </location>
</feature>
<evidence type="ECO:0000313" key="3">
    <source>
        <dbReference type="Proteomes" id="UP000676967"/>
    </source>
</evidence>
<gene>
    <name evidence="2" type="ORF">Aiant_74550</name>
</gene>
<organism evidence="2 3">
    <name type="scientific">Actinoplanes ianthinogenes</name>
    <dbReference type="NCBI Taxonomy" id="122358"/>
    <lineage>
        <taxon>Bacteria</taxon>
        <taxon>Bacillati</taxon>
        <taxon>Actinomycetota</taxon>
        <taxon>Actinomycetes</taxon>
        <taxon>Micromonosporales</taxon>
        <taxon>Micromonosporaceae</taxon>
        <taxon>Actinoplanes</taxon>
    </lineage>
</organism>
<feature type="compositionally biased region" description="Low complexity" evidence="1">
    <location>
        <begin position="293"/>
        <end position="317"/>
    </location>
</feature>
<dbReference type="EMBL" id="AP023356">
    <property type="protein sequence ID" value="BCJ46798.1"/>
    <property type="molecule type" value="Genomic_DNA"/>
</dbReference>
<keyword evidence="3" id="KW-1185">Reference proteome</keyword>
<dbReference type="PRINTS" id="PR01217">
    <property type="entry name" value="PRICHEXTENSN"/>
</dbReference>
<accession>A0ABM7M574</accession>
<feature type="compositionally biased region" description="Pro residues" evidence="1">
    <location>
        <begin position="38"/>
        <end position="50"/>
    </location>
</feature>
<sequence>MSDDPAGIPPTETDHPVTFAPGTHPVPAPRPATLAETDPPPAPAPAPRPAPTIELAPDPGAPSPEPTGWSATPDPGKPSVAPTGEWAAPDPGKPGPAPTGEWATPDPSKPSSAPTGEWATPDRGENSPDPTGEWATPDPGKPSSAPTGEWATSDRGENSPDPTGGSATPDRGEPSPDTTGGSAASHPGEPGLDATGAWPAPDPAEFAEEDTDPTGFAPVSGVPYPPATDPFDDPGFTSAYPLPGWSAPPDLEPLPGAARRRKPLLLGAAALGLAGLVAAFLLVPRQSTDASQGAAAATAPAQKAANPPADNAPAPGKSLTAPAGGRAEASFDLVDSATVVELSAGDLGDDLYRISTPPDSGLTPAIDQDGDAVRLHLRSDGSGGSAVVTIVLSAAVRWTLRLDGGTAHSRLNLTDADLAALDLNGGASRIDLSLPEPRGVLPIRMTGGVDQFRVTLSDATPVRVRVESGAGQVTLGGTTHQGIAPGRNFTANGWGSTEAGVDLQAVAGLSALTVTG</sequence>
<feature type="region of interest" description="Disordered" evidence="1">
    <location>
        <begin position="1"/>
        <end position="244"/>
    </location>
</feature>
<name>A0ABM7M574_9ACTN</name>
<evidence type="ECO:0000256" key="1">
    <source>
        <dbReference type="SAM" id="MobiDB-lite"/>
    </source>
</evidence>
<evidence type="ECO:0000313" key="2">
    <source>
        <dbReference type="EMBL" id="BCJ46798.1"/>
    </source>
</evidence>
<proteinExistence type="predicted"/>
<evidence type="ECO:0008006" key="4">
    <source>
        <dbReference type="Google" id="ProtNLM"/>
    </source>
</evidence>
<dbReference type="Proteomes" id="UP000676967">
    <property type="component" value="Chromosome"/>
</dbReference>